<feature type="domain" description="YrhK" evidence="2">
    <location>
        <begin position="73"/>
        <end position="124"/>
    </location>
</feature>
<feature type="transmembrane region" description="Helical" evidence="1">
    <location>
        <begin position="105"/>
        <end position="123"/>
    </location>
</feature>
<dbReference type="InterPro" id="IPR025424">
    <property type="entry name" value="YrhK_domain"/>
</dbReference>
<protein>
    <recommendedName>
        <fullName evidence="2">YrhK domain-containing protein</fullName>
    </recommendedName>
</protein>
<feature type="transmembrane region" description="Helical" evidence="1">
    <location>
        <begin position="75"/>
        <end position="99"/>
    </location>
</feature>
<organism evidence="3 4">
    <name type="scientific">Paenibacillus vortex V453</name>
    <dbReference type="NCBI Taxonomy" id="715225"/>
    <lineage>
        <taxon>Bacteria</taxon>
        <taxon>Bacillati</taxon>
        <taxon>Bacillota</taxon>
        <taxon>Bacilli</taxon>
        <taxon>Bacillales</taxon>
        <taxon>Paenibacillaceae</taxon>
        <taxon>Paenibacillus</taxon>
    </lineage>
</organism>
<evidence type="ECO:0000313" key="4">
    <source>
        <dbReference type="Proteomes" id="UP000003094"/>
    </source>
</evidence>
<keyword evidence="1" id="KW-0472">Membrane</keyword>
<evidence type="ECO:0000259" key="2">
    <source>
        <dbReference type="Pfam" id="PF14145"/>
    </source>
</evidence>
<dbReference type="Proteomes" id="UP000003094">
    <property type="component" value="Unassembled WGS sequence"/>
</dbReference>
<accession>A0A2R9SZ17</accession>
<sequence>MSYIKKANAESLWFLFFRKGYKLAEGGLHMKPGLKPHPKKRTSRHQDEPVRNRLLRRMFRSAWKRKRKLAVTNRYEVGMVISEIMTGLLFIAGSILMFYPQMKRIATVLYLLGSITMLLRSGLRGSYWFRLKSLESDEQQEAGPEGDWTR</sequence>
<reference evidence="3 4" key="1">
    <citation type="journal article" date="2010" name="BMC Genomics">
        <title>Genome sequence of the pattern forming Paenibacillus vortex bacterium reveals potential for thriving in complex environments.</title>
        <authorList>
            <person name="Sirota-Madi A."/>
            <person name="Olender T."/>
            <person name="Helman Y."/>
            <person name="Ingham C."/>
            <person name="Brainis I."/>
            <person name="Roth D."/>
            <person name="Hagi E."/>
            <person name="Brodsky L."/>
            <person name="Leshkowitz D."/>
            <person name="Galatenko V."/>
            <person name="Nikolaev V."/>
            <person name="Mugasimangalam R.C."/>
            <person name="Bransburg-Zabary S."/>
            <person name="Gutnick D.L."/>
            <person name="Lancet D."/>
            <person name="Ben-Jacob E."/>
        </authorList>
    </citation>
    <scope>NUCLEOTIDE SEQUENCE [LARGE SCALE GENOMIC DNA]</scope>
    <source>
        <strain evidence="3 4">V453</strain>
    </source>
</reference>
<evidence type="ECO:0000313" key="3">
    <source>
        <dbReference type="EMBL" id="EFU42628.1"/>
    </source>
</evidence>
<evidence type="ECO:0000256" key="1">
    <source>
        <dbReference type="SAM" id="Phobius"/>
    </source>
</evidence>
<name>A0A2R9SZ17_9BACL</name>
<dbReference type="Pfam" id="PF14145">
    <property type="entry name" value="YrhK"/>
    <property type="match status" value="1"/>
</dbReference>
<keyword evidence="4" id="KW-1185">Reference proteome</keyword>
<dbReference type="AlphaFoldDB" id="A0A2R9SZ17"/>
<dbReference type="KEGG" id="pvo:PVOR_07225"/>
<keyword evidence="1" id="KW-1133">Transmembrane helix</keyword>
<comment type="caution">
    <text evidence="3">The sequence shown here is derived from an EMBL/GenBank/DDBJ whole genome shotgun (WGS) entry which is preliminary data.</text>
</comment>
<proteinExistence type="predicted"/>
<gene>
    <name evidence="3" type="ORF">PVOR_07225</name>
</gene>
<keyword evidence="1" id="KW-0812">Transmembrane</keyword>
<dbReference type="EMBL" id="ADHJ01000013">
    <property type="protein sequence ID" value="EFU42628.1"/>
    <property type="molecule type" value="Genomic_DNA"/>
</dbReference>